<dbReference type="Gene3D" id="3.40.50.720">
    <property type="entry name" value="NAD(P)-binding Rossmann-like Domain"/>
    <property type="match status" value="1"/>
</dbReference>
<feature type="domain" description="RmlD-like substrate binding" evidence="1">
    <location>
        <begin position="6"/>
        <end position="224"/>
    </location>
</feature>
<dbReference type="Proteomes" id="UP001227317">
    <property type="component" value="Unassembled WGS sequence"/>
</dbReference>
<dbReference type="PANTHER" id="PTHR43242">
    <property type="entry name" value="NAD(P)-BINDING ROSSMANN-FOLD SUPERFAMILY PROTEIN"/>
    <property type="match status" value="1"/>
</dbReference>
<evidence type="ECO:0000313" key="3">
    <source>
        <dbReference type="Proteomes" id="UP001227317"/>
    </source>
</evidence>
<dbReference type="PANTHER" id="PTHR43242:SF1">
    <property type="entry name" value="NAD(P)-BINDING ROSSMANN-FOLD SUPERFAMILY PROTEIN"/>
    <property type="match status" value="1"/>
</dbReference>
<comment type="caution">
    <text evidence="2">The sequence shown here is derived from an EMBL/GenBank/DDBJ whole genome shotgun (WGS) entry which is preliminary data.</text>
</comment>
<organism evidence="2 3">
    <name type="scientific">Azospirillum isscasi</name>
    <dbReference type="NCBI Taxonomy" id="3053926"/>
    <lineage>
        <taxon>Bacteria</taxon>
        <taxon>Pseudomonadati</taxon>
        <taxon>Pseudomonadota</taxon>
        <taxon>Alphaproteobacteria</taxon>
        <taxon>Rhodospirillales</taxon>
        <taxon>Azospirillaceae</taxon>
        <taxon>Azospirillum</taxon>
    </lineage>
</organism>
<reference evidence="2 3" key="1">
    <citation type="submission" date="2023-06" db="EMBL/GenBank/DDBJ databases">
        <title>Azospirillum isscasensis sp.nov, a bacterium isolated from rhizosphere soil of rice.</title>
        <authorList>
            <person name="Wang H."/>
        </authorList>
    </citation>
    <scope>NUCLEOTIDE SEQUENCE [LARGE SCALE GENOMIC DNA]</scope>
    <source>
        <strain evidence="2 3">C340-1</strain>
    </source>
</reference>
<dbReference type="InterPro" id="IPR036291">
    <property type="entry name" value="NAD(P)-bd_dom_sf"/>
</dbReference>
<dbReference type="EMBL" id="JAUJFI010000143">
    <property type="protein sequence ID" value="MDQ2105453.1"/>
    <property type="molecule type" value="Genomic_DNA"/>
</dbReference>
<name>A0ABU0WMK2_9PROT</name>
<proteinExistence type="predicted"/>
<evidence type="ECO:0000259" key="1">
    <source>
        <dbReference type="Pfam" id="PF04321"/>
    </source>
</evidence>
<protein>
    <submittedName>
        <fullName evidence="2">Sugar nucleotide-binding protein</fullName>
    </submittedName>
</protein>
<dbReference type="SUPFAM" id="SSF51735">
    <property type="entry name" value="NAD(P)-binding Rossmann-fold domains"/>
    <property type="match status" value="1"/>
</dbReference>
<keyword evidence="3" id="KW-1185">Reference proteome</keyword>
<accession>A0ABU0WMK2</accession>
<dbReference type="Pfam" id="PF04321">
    <property type="entry name" value="RmlD_sub_bind"/>
    <property type="match status" value="1"/>
</dbReference>
<gene>
    <name evidence="2" type="ORF">QSG27_22330</name>
</gene>
<sequence>MGPGVDDGRPDPAGAEAVNVAGAVGLASWLAERGTPVLFLSTNQVFDGSVPHRPADDALCPVSEYGRQKAAAEAGIRALPGAGVLRLTKVVHPGLPLFDGWAADLCAGRPISPFSDFPFAPVTVDLVAETIRRIVAPEDAQERSVAGVWQLSAPGDVTYADAARHVVHRLGCDPALVRPVAGVAHTLMGGDRPSRWTSLDTARVRAELGLVPPSAMEAVMACLDTGPDAICPDRDLTEGR</sequence>
<evidence type="ECO:0000313" key="2">
    <source>
        <dbReference type="EMBL" id="MDQ2105453.1"/>
    </source>
</evidence>
<dbReference type="InterPro" id="IPR029903">
    <property type="entry name" value="RmlD-like-bd"/>
</dbReference>